<evidence type="ECO:0000313" key="2">
    <source>
        <dbReference type="Proteomes" id="UP001234297"/>
    </source>
</evidence>
<evidence type="ECO:0000313" key="1">
    <source>
        <dbReference type="EMBL" id="KAJ8648430.1"/>
    </source>
</evidence>
<keyword evidence="2" id="KW-1185">Reference proteome</keyword>
<organism evidence="1 2">
    <name type="scientific">Persea americana</name>
    <name type="common">Avocado</name>
    <dbReference type="NCBI Taxonomy" id="3435"/>
    <lineage>
        <taxon>Eukaryota</taxon>
        <taxon>Viridiplantae</taxon>
        <taxon>Streptophyta</taxon>
        <taxon>Embryophyta</taxon>
        <taxon>Tracheophyta</taxon>
        <taxon>Spermatophyta</taxon>
        <taxon>Magnoliopsida</taxon>
        <taxon>Magnoliidae</taxon>
        <taxon>Laurales</taxon>
        <taxon>Lauraceae</taxon>
        <taxon>Persea</taxon>
    </lineage>
</organism>
<comment type="caution">
    <text evidence="1">The sequence shown here is derived from an EMBL/GenBank/DDBJ whole genome shotgun (WGS) entry which is preliminary data.</text>
</comment>
<dbReference type="Proteomes" id="UP001234297">
    <property type="component" value="Chromosome 1"/>
</dbReference>
<gene>
    <name evidence="1" type="ORF">MRB53_001453</name>
</gene>
<protein>
    <submittedName>
        <fullName evidence="1">Uncharacterized protein</fullName>
    </submittedName>
</protein>
<dbReference type="EMBL" id="CM056809">
    <property type="protein sequence ID" value="KAJ8648430.1"/>
    <property type="molecule type" value="Genomic_DNA"/>
</dbReference>
<reference evidence="1 2" key="1">
    <citation type="journal article" date="2022" name="Hortic Res">
        <title>A haplotype resolved chromosomal level avocado genome allows analysis of novel avocado genes.</title>
        <authorList>
            <person name="Nath O."/>
            <person name="Fletcher S.J."/>
            <person name="Hayward A."/>
            <person name="Shaw L.M."/>
            <person name="Masouleh A.K."/>
            <person name="Furtado A."/>
            <person name="Henry R.J."/>
            <person name="Mitter N."/>
        </authorList>
    </citation>
    <scope>NUCLEOTIDE SEQUENCE [LARGE SCALE GENOMIC DNA]</scope>
    <source>
        <strain evidence="2">cv. Hass</strain>
    </source>
</reference>
<accession>A0ACC2MRS7</accession>
<sequence>MNVENQLPVQIQSILAALMVKAYNFISTCPTSARIRSRCVPESTRSSPLFPHSLWRLPRTRSGNHVNIDLSLSILDFSPVFFSLDQRDHLRVSTSVSSFGSRDRQKKRKDSFHFLFYDSVDLYALAFVFGICIDCSCDRRIFIRSVVSDLFVGVNASGNGNLSCEEEEKNDVL</sequence>
<name>A0ACC2MRS7_PERAE</name>
<proteinExistence type="predicted"/>